<name>R4X1H5_9BURK</name>
<feature type="region of interest" description="Disordered" evidence="1">
    <location>
        <begin position="1"/>
        <end position="40"/>
    </location>
</feature>
<evidence type="ECO:0000313" key="2">
    <source>
        <dbReference type="EMBL" id="BAN26141.1"/>
    </source>
</evidence>
<evidence type="ECO:0000313" key="3">
    <source>
        <dbReference type="Proteomes" id="UP000013966"/>
    </source>
</evidence>
<evidence type="ECO:0000256" key="1">
    <source>
        <dbReference type="SAM" id="MobiDB-lite"/>
    </source>
</evidence>
<organism evidence="2 3">
    <name type="scientific">Caballeronia insecticola</name>
    <dbReference type="NCBI Taxonomy" id="758793"/>
    <lineage>
        <taxon>Bacteria</taxon>
        <taxon>Pseudomonadati</taxon>
        <taxon>Pseudomonadota</taxon>
        <taxon>Betaproteobacteria</taxon>
        <taxon>Burkholderiales</taxon>
        <taxon>Burkholderiaceae</taxon>
        <taxon>Caballeronia</taxon>
    </lineage>
</organism>
<feature type="compositionally biased region" description="Basic and acidic residues" evidence="1">
    <location>
        <begin position="1"/>
        <end position="23"/>
    </location>
</feature>
<gene>
    <name evidence="2" type="ORF">BRPE64_CCDS00580</name>
</gene>
<dbReference type="AlphaFoldDB" id="R4X1H5"/>
<dbReference type="EMBL" id="AP013060">
    <property type="protein sequence ID" value="BAN26141.1"/>
    <property type="molecule type" value="Genomic_DNA"/>
</dbReference>
<dbReference type="Proteomes" id="UP000013966">
    <property type="component" value="Chromosome 3"/>
</dbReference>
<sequence>MRGGLERRNGKRERPQSDVDEKLCQPPASTHKSTKAGFID</sequence>
<keyword evidence="3" id="KW-1185">Reference proteome</keyword>
<accession>R4X1H5</accession>
<dbReference type="HOGENOM" id="CLU_3286161_0_0_4"/>
<protein>
    <submittedName>
        <fullName evidence="2">Uncharacterized protein</fullName>
    </submittedName>
</protein>
<dbReference type="KEGG" id="buo:BRPE64_CCDS00580"/>
<reference evidence="2 3" key="2">
    <citation type="journal article" date="2018" name="Int. J. Syst. Evol. Microbiol.">
        <title>Burkholderia insecticola sp. nov., a gut symbiotic bacterium of the bean bug Riptortus pedestris.</title>
        <authorList>
            <person name="Takeshita K."/>
            <person name="Tamaki H."/>
            <person name="Ohbayashi T."/>
            <person name="Meng X.-Y."/>
            <person name="Sone T."/>
            <person name="Mitani Y."/>
            <person name="Peeters C."/>
            <person name="Kikuchi Y."/>
            <person name="Vandamme P."/>
        </authorList>
    </citation>
    <scope>NUCLEOTIDE SEQUENCE [LARGE SCALE GENOMIC DNA]</scope>
    <source>
        <strain evidence="2">RPE64</strain>
    </source>
</reference>
<reference evidence="2 3" key="1">
    <citation type="journal article" date="2013" name="Genome Announc.">
        <title>Complete Genome Sequence of Burkholderia sp. Strain RPE64, Bacterial Symbiont of the Bean Bug Riptortus pedestris.</title>
        <authorList>
            <person name="Shibata T.F."/>
            <person name="Maeda T."/>
            <person name="Nikoh N."/>
            <person name="Yamaguchi K."/>
            <person name="Oshima K."/>
            <person name="Hattori M."/>
            <person name="Nishiyama T."/>
            <person name="Hasebe M."/>
            <person name="Fukatsu T."/>
            <person name="Kikuchi Y."/>
            <person name="Shigenobu S."/>
        </authorList>
    </citation>
    <scope>NUCLEOTIDE SEQUENCE [LARGE SCALE GENOMIC DNA]</scope>
</reference>
<proteinExistence type="predicted"/>